<dbReference type="InterPro" id="IPR025870">
    <property type="entry name" value="Glyoxalase-like_dom"/>
</dbReference>
<protein>
    <submittedName>
        <fullName evidence="2">VOC family protein</fullName>
    </submittedName>
</protein>
<evidence type="ECO:0000313" key="3">
    <source>
        <dbReference type="Proteomes" id="UP000313948"/>
    </source>
</evidence>
<dbReference type="Pfam" id="PF13468">
    <property type="entry name" value="Glyoxalase_3"/>
    <property type="match status" value="1"/>
</dbReference>
<dbReference type="Gene3D" id="3.10.180.10">
    <property type="entry name" value="2,3-Dihydroxybiphenyl 1,2-Dioxygenase, domain 1"/>
    <property type="match status" value="1"/>
</dbReference>
<accession>A0ABX5VKM3</accession>
<dbReference type="InterPro" id="IPR029068">
    <property type="entry name" value="Glyas_Bleomycin-R_OHBP_Dase"/>
</dbReference>
<proteinExistence type="predicted"/>
<dbReference type="Proteomes" id="UP000313948">
    <property type="component" value="Chromosome"/>
</dbReference>
<dbReference type="PANTHER" id="PTHR40265:SF1">
    <property type="entry name" value="GLYOXALASE-LIKE DOMAIN-CONTAINING PROTEIN"/>
    <property type="match status" value="1"/>
</dbReference>
<dbReference type="EMBL" id="CP040899">
    <property type="protein sequence ID" value="QDB79006.1"/>
    <property type="molecule type" value="Genomic_DNA"/>
</dbReference>
<evidence type="ECO:0000259" key="1">
    <source>
        <dbReference type="Pfam" id="PF13468"/>
    </source>
</evidence>
<dbReference type="SUPFAM" id="SSF54593">
    <property type="entry name" value="Glyoxalase/Bleomycin resistance protein/Dihydroxybiphenyl dioxygenase"/>
    <property type="match status" value="1"/>
</dbReference>
<feature type="domain" description="Glyoxalase-like" evidence="1">
    <location>
        <begin position="7"/>
        <end position="187"/>
    </location>
</feature>
<name>A0ABX5VKM3_9MICO</name>
<keyword evidence="3" id="KW-1185">Reference proteome</keyword>
<organism evidence="2 3">
    <name type="scientific">Georgenia wutianyii</name>
    <dbReference type="NCBI Taxonomy" id="2585135"/>
    <lineage>
        <taxon>Bacteria</taxon>
        <taxon>Bacillati</taxon>
        <taxon>Actinomycetota</taxon>
        <taxon>Actinomycetes</taxon>
        <taxon>Micrococcales</taxon>
        <taxon>Bogoriellaceae</taxon>
        <taxon>Georgenia</taxon>
    </lineage>
</organism>
<evidence type="ECO:0000313" key="2">
    <source>
        <dbReference type="EMBL" id="QDB79006.1"/>
    </source>
</evidence>
<dbReference type="PANTHER" id="PTHR40265">
    <property type="entry name" value="BLL2707 PROTEIN"/>
    <property type="match status" value="1"/>
</dbReference>
<reference evidence="2 3" key="1">
    <citation type="submission" date="2019-05" db="EMBL/GenBank/DDBJ databases">
        <title>Georgenia *** sp. nov., and Georgenia *** sp. nov., isolated from the intestinal contents of plateau pika (Ochotona curzoniae) in the Qinghai-Tibet plateau of China.</title>
        <authorList>
            <person name="Tian Z."/>
        </authorList>
    </citation>
    <scope>NUCLEOTIDE SEQUENCE [LARGE SCALE GENOMIC DNA]</scope>
    <source>
        <strain evidence="2 3">Z294</strain>
    </source>
</reference>
<dbReference type="RefSeq" id="WP_139948265.1">
    <property type="nucleotide sequence ID" value="NZ_CP040899.1"/>
</dbReference>
<gene>
    <name evidence="2" type="ORF">FE251_06190</name>
</gene>
<sequence length="219" mass="23127">MTVPTTLDHLLWAVPDLADGVAHLAALTGVEAVRGGAHPGLGTANHLLALRVPGVAGPRRTYLEVIGPDPEQSLPADRVSLSVGHVRAPSLHTWAVRPADLDATVRAAAAAGVDVGEVRATERTTPDGRLLRWRMTRRRGLGLDGVQPFLIDWRDTPHPAQGNLPELTLLDFTAEARDVAGTERVLTALGAPLRVTPGPRDSLRAVLGTPRGEVVLATA</sequence>